<reference evidence="2" key="1">
    <citation type="submission" date="2021-12" db="EMBL/GenBank/DDBJ databases">
        <title>Comparative genomics, transcriptomics and evolutionary studies reveal genomic signatures of adaptation to plant cell wall in hemibiotrophic fungi.</title>
        <authorList>
            <consortium name="DOE Joint Genome Institute"/>
            <person name="Baroncelli R."/>
            <person name="Diaz J.F."/>
            <person name="Benocci T."/>
            <person name="Peng M."/>
            <person name="Battaglia E."/>
            <person name="Haridas S."/>
            <person name="Andreopoulos W."/>
            <person name="Labutti K."/>
            <person name="Pangilinan J."/>
            <person name="Floch G.L."/>
            <person name="Makela M.R."/>
            <person name="Henrissat B."/>
            <person name="Grigoriev I.V."/>
            <person name="Crouch J.A."/>
            <person name="De Vries R.P."/>
            <person name="Sukno S.A."/>
            <person name="Thon M.R."/>
        </authorList>
    </citation>
    <scope>NUCLEOTIDE SEQUENCE</scope>
    <source>
        <strain evidence="2">CBS 112980</strain>
    </source>
</reference>
<keyword evidence="1" id="KW-0472">Membrane</keyword>
<dbReference type="GeneID" id="85385807"/>
<dbReference type="Proteomes" id="UP001244207">
    <property type="component" value="Unassembled WGS sequence"/>
</dbReference>
<feature type="transmembrane region" description="Helical" evidence="1">
    <location>
        <begin position="6"/>
        <end position="30"/>
    </location>
</feature>
<keyword evidence="1" id="KW-0812">Transmembrane</keyword>
<dbReference type="AlphaFoldDB" id="A0AAD9D367"/>
<proteinExistence type="predicted"/>
<dbReference type="EMBL" id="JAHMHS010000003">
    <property type="protein sequence ID" value="KAK1731350.1"/>
    <property type="molecule type" value="Genomic_DNA"/>
</dbReference>
<evidence type="ECO:0000313" key="2">
    <source>
        <dbReference type="EMBL" id="KAK1731350.1"/>
    </source>
</evidence>
<gene>
    <name evidence="2" type="ORF">BDZ83DRAFT_246818</name>
</gene>
<name>A0AAD9D367_GLOAC</name>
<keyword evidence="1" id="KW-1133">Transmembrane helix</keyword>
<comment type="caution">
    <text evidence="2">The sequence shown here is derived from an EMBL/GenBank/DDBJ whole genome shotgun (WGS) entry which is preliminary data.</text>
</comment>
<protein>
    <submittedName>
        <fullName evidence="2">Uncharacterized protein</fullName>
    </submittedName>
</protein>
<accession>A0AAD9D367</accession>
<dbReference type="RefSeq" id="XP_060371405.1">
    <property type="nucleotide sequence ID" value="XM_060501908.1"/>
</dbReference>
<keyword evidence="3" id="KW-1185">Reference proteome</keyword>
<evidence type="ECO:0000256" key="1">
    <source>
        <dbReference type="SAM" id="Phobius"/>
    </source>
</evidence>
<evidence type="ECO:0000313" key="3">
    <source>
        <dbReference type="Proteomes" id="UP001244207"/>
    </source>
</evidence>
<sequence>MAERFITLAFVSLVYWYPPCGQYLAWLAMARRPRIQVHSRPSPEYDCGCTSTRLRYSVLRTEIGRSPTAPASCWELAAADGVGLWRWSSCHYVERHRSFLQAGPSPGSRTALPARRLINFQSKREQVQRCRASWHDCPWHACMPWCGLAK</sequence>
<organism evidence="2 3">
    <name type="scientific">Glomerella acutata</name>
    <name type="common">Colletotrichum acutatum</name>
    <dbReference type="NCBI Taxonomy" id="27357"/>
    <lineage>
        <taxon>Eukaryota</taxon>
        <taxon>Fungi</taxon>
        <taxon>Dikarya</taxon>
        <taxon>Ascomycota</taxon>
        <taxon>Pezizomycotina</taxon>
        <taxon>Sordariomycetes</taxon>
        <taxon>Hypocreomycetidae</taxon>
        <taxon>Glomerellales</taxon>
        <taxon>Glomerellaceae</taxon>
        <taxon>Colletotrichum</taxon>
        <taxon>Colletotrichum acutatum species complex</taxon>
    </lineage>
</organism>